<reference evidence="2 4" key="1">
    <citation type="journal article" date="2010" name="J. Bacteriol.">
        <title>Complete genome sequence of Halalkalicoccus jeotgali B3(T), an extremely halophilic archaeon.</title>
        <authorList>
            <person name="Roh S.W."/>
            <person name="Nam Y.D."/>
            <person name="Nam S.H."/>
            <person name="Choi S.H."/>
            <person name="Park H.S."/>
            <person name="Bae J.W."/>
        </authorList>
    </citation>
    <scope>NUCLEOTIDE SEQUENCE [LARGE SCALE GENOMIC DNA]</scope>
    <source>
        <strain evidence="2">B3</strain>
        <strain evidence="4">DSM 18796 / CECT 7217 / JCM 14584 / KCTC 4019 / B3</strain>
    </source>
</reference>
<protein>
    <submittedName>
        <fullName evidence="2">Uncharacterized protein</fullName>
    </submittedName>
</protein>
<organism evidence="2 4">
    <name type="scientific">Halalkalicoccus jeotgali (strain DSM 18796 / CECT 7217 / JCM 14584 / KCTC 4019 / B3)</name>
    <dbReference type="NCBI Taxonomy" id="795797"/>
    <lineage>
        <taxon>Archaea</taxon>
        <taxon>Methanobacteriati</taxon>
        <taxon>Methanobacteriota</taxon>
        <taxon>Stenosarchaea group</taxon>
        <taxon>Halobacteria</taxon>
        <taxon>Halobacteriales</taxon>
        <taxon>Halococcaceae</taxon>
        <taxon>Halalkalicoccus</taxon>
    </lineage>
</organism>
<dbReference type="Proteomes" id="UP000011645">
    <property type="component" value="Unassembled WGS sequence"/>
</dbReference>
<evidence type="ECO:0000313" key="3">
    <source>
        <dbReference type="EMBL" id="ELY34940.1"/>
    </source>
</evidence>
<dbReference type="EMBL" id="AOHV01000038">
    <property type="protein sequence ID" value="ELY34940.1"/>
    <property type="molecule type" value="Genomic_DNA"/>
</dbReference>
<feature type="region of interest" description="Disordered" evidence="1">
    <location>
        <begin position="15"/>
        <end position="45"/>
    </location>
</feature>
<dbReference type="KEGG" id="hje:HacjB3_08295"/>
<evidence type="ECO:0000313" key="2">
    <source>
        <dbReference type="EMBL" id="ADJ15042.1"/>
    </source>
</evidence>
<gene>
    <name evidence="2" type="ordered locus">HacjB3_08295</name>
    <name evidence="3" type="ORF">C497_14412</name>
</gene>
<accession>D8J2T5</accession>
<dbReference type="EMBL" id="CP002062">
    <property type="protein sequence ID" value="ADJ15042.1"/>
    <property type="molecule type" value="Genomic_DNA"/>
</dbReference>
<dbReference type="AlphaFoldDB" id="D8J2T5"/>
<name>D8J2T5_HALJB</name>
<evidence type="ECO:0000313" key="5">
    <source>
        <dbReference type="Proteomes" id="UP000011645"/>
    </source>
</evidence>
<evidence type="ECO:0000256" key="1">
    <source>
        <dbReference type="SAM" id="MobiDB-lite"/>
    </source>
</evidence>
<dbReference type="HOGENOM" id="CLU_3194380_0_0_2"/>
<reference evidence="3 5" key="2">
    <citation type="journal article" date="2014" name="PLoS Genet.">
        <title>Phylogenetically driven sequencing of extremely halophilic archaea reveals strategies for static and dynamic osmo-response.</title>
        <authorList>
            <person name="Becker E.A."/>
            <person name="Seitzer P.M."/>
            <person name="Tritt A."/>
            <person name="Larsen D."/>
            <person name="Krusor M."/>
            <person name="Yao A.I."/>
            <person name="Wu D."/>
            <person name="Madern D."/>
            <person name="Eisen J.A."/>
            <person name="Darling A.E."/>
            <person name="Facciotti M.T."/>
        </authorList>
    </citation>
    <scope>NUCLEOTIDE SEQUENCE [LARGE SCALE GENOMIC DNA]</scope>
    <source>
        <strain evidence="3">B3</strain>
        <strain evidence="5">DSM 18796 / CECT 7217 / JCM 14584 / KCTC 4019 / B3</strain>
    </source>
</reference>
<evidence type="ECO:0000313" key="4">
    <source>
        <dbReference type="Proteomes" id="UP000000390"/>
    </source>
</evidence>
<feature type="compositionally biased region" description="Polar residues" evidence="1">
    <location>
        <begin position="26"/>
        <end position="38"/>
    </location>
</feature>
<proteinExistence type="predicted"/>
<sequence>MANLLAVDGLIAHTGSTPGRGVRVSDQATRAQTTSAEGNTMIDAR</sequence>
<keyword evidence="5" id="KW-1185">Reference proteome</keyword>
<dbReference type="Proteomes" id="UP000000390">
    <property type="component" value="Chromosome"/>
</dbReference>